<proteinExistence type="predicted"/>
<keyword evidence="2" id="KW-1185">Reference proteome</keyword>
<dbReference type="AlphaFoldDB" id="A0A1H3K8I3"/>
<sequence length="326" mass="34723">MKLSLVAEVSLPEGVDAFHLSKTSLTAGDGALWGVVNVEDKDEWETWIVRADGEGLAHHALSAADVEDVFSGQAIVDVGGGSVAVVLSADVVRVLDPACSVVADLVIERAHELRQAELQITPSTARGERGGAHILRLGSRFGARTLVSLQLDVASGSASWGTPFSLDPSAYPVDRYGSDDFEGNDDPTPPIVGDVANLDDGILVSTEGSNEFVLRYGADFFTVDRVNDDGSVAARIHEQSGWKRMPGKHGWQGRITSDGDAVIVTPVFSSGEWKGKQRILCLADGSFEALSMPRGASKSTLLDVRDGRAWLFDGSARLLYCDLLGE</sequence>
<protein>
    <submittedName>
        <fullName evidence="1">Uncharacterized protein</fullName>
    </submittedName>
</protein>
<dbReference type="EMBL" id="FNPZ01000001">
    <property type="protein sequence ID" value="SDY48461.1"/>
    <property type="molecule type" value="Genomic_DNA"/>
</dbReference>
<gene>
    <name evidence="1" type="ORF">SAMN05216554_0464</name>
</gene>
<dbReference type="OrthoDB" id="357461at2"/>
<name>A0A1H3K8I3_9MICO</name>
<accession>A0A1H3K8I3</accession>
<evidence type="ECO:0000313" key="2">
    <source>
        <dbReference type="Proteomes" id="UP000198891"/>
    </source>
</evidence>
<dbReference type="Proteomes" id="UP000198891">
    <property type="component" value="Unassembled WGS sequence"/>
</dbReference>
<organism evidence="1 2">
    <name type="scientific">Herbiconiux ginsengi</name>
    <dbReference type="NCBI Taxonomy" id="381665"/>
    <lineage>
        <taxon>Bacteria</taxon>
        <taxon>Bacillati</taxon>
        <taxon>Actinomycetota</taxon>
        <taxon>Actinomycetes</taxon>
        <taxon>Micrococcales</taxon>
        <taxon>Microbacteriaceae</taxon>
        <taxon>Herbiconiux</taxon>
    </lineage>
</organism>
<dbReference type="RefSeq" id="WP_092548190.1">
    <property type="nucleotide sequence ID" value="NZ_FNPZ01000001.1"/>
</dbReference>
<reference evidence="1 2" key="1">
    <citation type="submission" date="2016-10" db="EMBL/GenBank/DDBJ databases">
        <authorList>
            <person name="de Groot N.N."/>
        </authorList>
    </citation>
    <scope>NUCLEOTIDE SEQUENCE [LARGE SCALE GENOMIC DNA]</scope>
    <source>
        <strain evidence="1 2">CGMCC 4.3491</strain>
    </source>
</reference>
<evidence type="ECO:0000313" key="1">
    <source>
        <dbReference type="EMBL" id="SDY48461.1"/>
    </source>
</evidence>